<reference evidence="2" key="1">
    <citation type="journal article" date="2017" name="Nature">
        <title>The genome of Chenopodium quinoa.</title>
        <authorList>
            <person name="Jarvis D.E."/>
            <person name="Ho Y.S."/>
            <person name="Lightfoot D.J."/>
            <person name="Schmoeckel S.M."/>
            <person name="Li B."/>
            <person name="Borm T.J.A."/>
            <person name="Ohyanagi H."/>
            <person name="Mineta K."/>
            <person name="Michell C.T."/>
            <person name="Saber N."/>
            <person name="Kharbatia N.M."/>
            <person name="Rupper R.R."/>
            <person name="Sharp A.R."/>
            <person name="Dally N."/>
            <person name="Boughton B.A."/>
            <person name="Woo Y.H."/>
            <person name="Gao G."/>
            <person name="Schijlen E.G.W.M."/>
            <person name="Guo X."/>
            <person name="Momin A.A."/>
            <person name="Negrao S."/>
            <person name="Al-Babili S."/>
            <person name="Gehring C."/>
            <person name="Roessner U."/>
            <person name="Jung C."/>
            <person name="Murphy K."/>
            <person name="Arold S.T."/>
            <person name="Gojobori T."/>
            <person name="van der Linden C.G."/>
            <person name="van Loo E.N."/>
            <person name="Jellen E.N."/>
            <person name="Maughan P.J."/>
            <person name="Tester M."/>
        </authorList>
    </citation>
    <scope>NUCLEOTIDE SEQUENCE [LARGE SCALE GENOMIC DNA]</scope>
    <source>
        <strain evidence="2">cv. PI 614886</strain>
    </source>
</reference>
<evidence type="ECO:0000259" key="1">
    <source>
        <dbReference type="Pfam" id="PF12776"/>
    </source>
</evidence>
<dbReference type="Gramene" id="AUR62038998-RA">
    <property type="protein sequence ID" value="AUR62038998-RA:cds"/>
    <property type="gene ID" value="AUR62038998"/>
</dbReference>
<dbReference type="InterPro" id="IPR024752">
    <property type="entry name" value="Myb/SANT-like_dom"/>
</dbReference>
<sequence>MDEILTNTLFEQINEGNKGDGYFKSQAYQAVVDKLRADLGMSITVDHVRNRINVWKKHYSVIPKIRTYTKFKWDEKKKMVVIPPKQLADWYMYCMEATQAAAYQNKFIENWDDICTLFASDRTTGEGAEHHDEAVDAMDTEIEGGSTSETSSGGSNKRLKRDRLADVVSYFAESLKDYVSRTQGPPKPSSQEIYEVISSVLGISRHQVLQAVKRFMNGTNDFEMLKNLSEGEN</sequence>
<dbReference type="PANTHER" id="PTHR46929">
    <property type="entry name" value="EXPRESSED PROTEIN"/>
    <property type="match status" value="1"/>
</dbReference>
<dbReference type="Pfam" id="PF12776">
    <property type="entry name" value="Myb_DNA-bind_3"/>
    <property type="match status" value="1"/>
</dbReference>
<dbReference type="EnsemblPlants" id="AUR62038998-RA">
    <property type="protein sequence ID" value="AUR62038998-RA:cds"/>
    <property type="gene ID" value="AUR62038998"/>
</dbReference>
<organism evidence="2 3">
    <name type="scientific">Chenopodium quinoa</name>
    <name type="common">Quinoa</name>
    <dbReference type="NCBI Taxonomy" id="63459"/>
    <lineage>
        <taxon>Eukaryota</taxon>
        <taxon>Viridiplantae</taxon>
        <taxon>Streptophyta</taxon>
        <taxon>Embryophyta</taxon>
        <taxon>Tracheophyta</taxon>
        <taxon>Spermatophyta</taxon>
        <taxon>Magnoliopsida</taxon>
        <taxon>eudicotyledons</taxon>
        <taxon>Gunneridae</taxon>
        <taxon>Pentapetalae</taxon>
        <taxon>Caryophyllales</taxon>
        <taxon>Chenopodiaceae</taxon>
        <taxon>Chenopodioideae</taxon>
        <taxon>Atripliceae</taxon>
        <taxon>Chenopodium</taxon>
    </lineage>
</organism>
<dbReference type="AlphaFoldDB" id="A0A803N1Q8"/>
<keyword evidence="3" id="KW-1185">Reference proteome</keyword>
<reference evidence="2" key="2">
    <citation type="submission" date="2021-03" db="UniProtKB">
        <authorList>
            <consortium name="EnsemblPlants"/>
        </authorList>
    </citation>
    <scope>IDENTIFICATION</scope>
</reference>
<dbReference type="OMA" id="KKMIVIH"/>
<dbReference type="Proteomes" id="UP000596660">
    <property type="component" value="Unplaced"/>
</dbReference>
<evidence type="ECO:0000313" key="3">
    <source>
        <dbReference type="Proteomes" id="UP000596660"/>
    </source>
</evidence>
<name>A0A803N1Q8_CHEQI</name>
<dbReference type="PANTHER" id="PTHR46929:SF3">
    <property type="entry name" value="MYB_SANT-LIKE DOMAIN-CONTAINING PROTEIN"/>
    <property type="match status" value="1"/>
</dbReference>
<protein>
    <recommendedName>
        <fullName evidence="1">Myb/SANT-like domain-containing protein</fullName>
    </recommendedName>
</protein>
<evidence type="ECO:0000313" key="2">
    <source>
        <dbReference type="EnsemblPlants" id="AUR62038998-RA:cds"/>
    </source>
</evidence>
<accession>A0A803N1Q8</accession>
<proteinExistence type="predicted"/>
<feature type="domain" description="Myb/SANT-like" evidence="1">
    <location>
        <begin position="1"/>
        <end position="81"/>
    </location>
</feature>